<proteinExistence type="predicted"/>
<sequence length="303" mass="32814">MTLNPWSNLMAFATTPTRRLITLGVALAVGATVLGAPAATAATPSEGAYWHTRELTTSIHPWRFGTDSAPYSLVQQEIVEGWDVPDGRSWFGYRELGSLPKSAADKKAWQRDGSPSTWDESIDGKTVKLSTKPSKGIVTPGRKQPFLLMEQRLTYDEVQRLPADPSRLKDWLTKAAQASREVDLVGSLTYTLTQLLYDLPAPKEVRAAAYQALLTLPGVRADGNAKDNLGRSGAAVVIERSSGTGKEAHSVKERLIVDTGRMVLLSHNQTGTVGGKASAQLFHDKTLIEVGWTDSRPAVPALP</sequence>
<reference evidence="2 3" key="1">
    <citation type="submission" date="2023-07" db="EMBL/GenBank/DDBJ databases">
        <title>Sequencing the genomes of 1000 actinobacteria strains.</title>
        <authorList>
            <person name="Klenk H.-P."/>
        </authorList>
    </citation>
    <scope>NUCLEOTIDE SEQUENCE [LARGE SCALE GENOMIC DNA]</scope>
    <source>
        <strain evidence="2 3">DSM 46740</strain>
    </source>
</reference>
<keyword evidence="3" id="KW-1185">Reference proteome</keyword>
<evidence type="ECO:0000313" key="3">
    <source>
        <dbReference type="Proteomes" id="UP001225356"/>
    </source>
</evidence>
<dbReference type="RefSeq" id="WP_307565473.1">
    <property type="nucleotide sequence ID" value="NZ_JAUSQU010000001.1"/>
</dbReference>
<dbReference type="EMBL" id="JAUSQU010000001">
    <property type="protein sequence ID" value="MDP9848272.1"/>
    <property type="molecule type" value="Genomic_DNA"/>
</dbReference>
<keyword evidence="1" id="KW-0732">Signal</keyword>
<dbReference type="Proteomes" id="UP001225356">
    <property type="component" value="Unassembled WGS sequence"/>
</dbReference>
<gene>
    <name evidence="2" type="ORF">J2853_007483</name>
</gene>
<accession>A0ABT9QNG5</accession>
<comment type="caution">
    <text evidence="2">The sequence shown here is derived from an EMBL/GenBank/DDBJ whole genome shotgun (WGS) entry which is preliminary data.</text>
</comment>
<protein>
    <submittedName>
        <fullName evidence="2">Uncharacterized protein</fullName>
    </submittedName>
</protein>
<evidence type="ECO:0000313" key="2">
    <source>
        <dbReference type="EMBL" id="MDP9848272.1"/>
    </source>
</evidence>
<organism evidence="2 3">
    <name type="scientific">Streptosporangium lutulentum</name>
    <dbReference type="NCBI Taxonomy" id="1461250"/>
    <lineage>
        <taxon>Bacteria</taxon>
        <taxon>Bacillati</taxon>
        <taxon>Actinomycetota</taxon>
        <taxon>Actinomycetes</taxon>
        <taxon>Streptosporangiales</taxon>
        <taxon>Streptosporangiaceae</taxon>
        <taxon>Streptosporangium</taxon>
    </lineage>
</organism>
<name>A0ABT9QNG5_9ACTN</name>
<evidence type="ECO:0000256" key="1">
    <source>
        <dbReference type="SAM" id="SignalP"/>
    </source>
</evidence>
<feature type="signal peptide" evidence="1">
    <location>
        <begin position="1"/>
        <end position="41"/>
    </location>
</feature>
<feature type="chain" id="PRO_5047532472" evidence="1">
    <location>
        <begin position="42"/>
        <end position="303"/>
    </location>
</feature>